<comment type="caution">
    <text evidence="1">The sequence shown here is derived from an EMBL/GenBank/DDBJ whole genome shotgun (WGS) entry which is preliminary data.</text>
</comment>
<dbReference type="Proteomes" id="UP001235840">
    <property type="component" value="Unassembled WGS sequence"/>
</dbReference>
<dbReference type="Pfam" id="PF05800">
    <property type="entry name" value="GvpO"/>
    <property type="match status" value="1"/>
</dbReference>
<name>A0ABT9W0B8_9BACI</name>
<protein>
    <recommendedName>
        <fullName evidence="3">Gas vesicle protein GvpR</fullName>
    </recommendedName>
</protein>
<sequence>MMEIKKIIQTTNDFFEEHIAAPHKITSVEQRKQDDEGNKDEGWDLTIEVIEEKDYMKRYAKDEMLGVYQVTMNKNYEITSYSRVGRRYRSSVDDG</sequence>
<gene>
    <name evidence="1" type="ORF">J2S11_002391</name>
</gene>
<dbReference type="InterPro" id="IPR008634">
    <property type="entry name" value="Gas-vesicle_GvpO"/>
</dbReference>
<dbReference type="EMBL" id="JAUSTY010000009">
    <property type="protein sequence ID" value="MDQ0166487.1"/>
    <property type="molecule type" value="Genomic_DNA"/>
</dbReference>
<dbReference type="RefSeq" id="WP_307394736.1">
    <property type="nucleotide sequence ID" value="NZ_BAAADK010000045.1"/>
</dbReference>
<organism evidence="1 2">
    <name type="scientific">Caldalkalibacillus horti</name>
    <dbReference type="NCBI Taxonomy" id="77523"/>
    <lineage>
        <taxon>Bacteria</taxon>
        <taxon>Bacillati</taxon>
        <taxon>Bacillota</taxon>
        <taxon>Bacilli</taxon>
        <taxon>Bacillales</taxon>
        <taxon>Bacillaceae</taxon>
        <taxon>Caldalkalibacillus</taxon>
    </lineage>
</organism>
<evidence type="ECO:0000313" key="1">
    <source>
        <dbReference type="EMBL" id="MDQ0166487.1"/>
    </source>
</evidence>
<accession>A0ABT9W0B8</accession>
<keyword evidence="2" id="KW-1185">Reference proteome</keyword>
<reference evidence="1 2" key="1">
    <citation type="submission" date="2023-07" db="EMBL/GenBank/DDBJ databases">
        <title>Genomic Encyclopedia of Type Strains, Phase IV (KMG-IV): sequencing the most valuable type-strain genomes for metagenomic binning, comparative biology and taxonomic classification.</title>
        <authorList>
            <person name="Goeker M."/>
        </authorList>
    </citation>
    <scope>NUCLEOTIDE SEQUENCE [LARGE SCALE GENOMIC DNA]</scope>
    <source>
        <strain evidence="1 2">DSM 12751</strain>
    </source>
</reference>
<evidence type="ECO:0000313" key="2">
    <source>
        <dbReference type="Proteomes" id="UP001235840"/>
    </source>
</evidence>
<evidence type="ECO:0008006" key="3">
    <source>
        <dbReference type="Google" id="ProtNLM"/>
    </source>
</evidence>
<proteinExistence type="predicted"/>